<feature type="region of interest" description="Disordered" evidence="1">
    <location>
        <begin position="384"/>
        <end position="417"/>
    </location>
</feature>
<feature type="region of interest" description="Disordered" evidence="1">
    <location>
        <begin position="199"/>
        <end position="218"/>
    </location>
</feature>
<organism evidence="2 3">
    <name type="scientific">Volvox africanus</name>
    <dbReference type="NCBI Taxonomy" id="51714"/>
    <lineage>
        <taxon>Eukaryota</taxon>
        <taxon>Viridiplantae</taxon>
        <taxon>Chlorophyta</taxon>
        <taxon>core chlorophytes</taxon>
        <taxon>Chlorophyceae</taxon>
        <taxon>CS clade</taxon>
        <taxon>Chlamydomonadales</taxon>
        <taxon>Volvocaceae</taxon>
        <taxon>Volvox</taxon>
    </lineage>
</organism>
<feature type="compositionally biased region" description="Low complexity" evidence="1">
    <location>
        <begin position="298"/>
        <end position="308"/>
    </location>
</feature>
<comment type="caution">
    <text evidence="2">The sequence shown here is derived from an EMBL/GenBank/DDBJ whole genome shotgun (WGS) entry which is preliminary data.</text>
</comment>
<evidence type="ECO:0000313" key="3">
    <source>
        <dbReference type="Proteomes" id="UP000747399"/>
    </source>
</evidence>
<feature type="compositionally biased region" description="Polar residues" evidence="1">
    <location>
        <begin position="68"/>
        <end position="94"/>
    </location>
</feature>
<keyword evidence="3" id="KW-1185">Reference proteome</keyword>
<dbReference type="AlphaFoldDB" id="A0A8J4ATF8"/>
<evidence type="ECO:0000256" key="1">
    <source>
        <dbReference type="SAM" id="MobiDB-lite"/>
    </source>
</evidence>
<sequence length="417" mass="43976">MASTVALGARISGEHHNTKAAGRYLTADAESITDTDEDFCIRGDDGNSDIGGGGVLAPAPADARKQTSRPPSQGTPHQQSPLPTGRISSGQSIPVVSRPDSSERSRWTHVDGSAAAHGLNSSPLPPSLVQHSSGSTGSTSRRHPNGLPARQPSGPLPGMPFLSDLVSRYPMRQAPASGPQVALVSGQLYVSGRLREAMSAKKAPGQPSGASPTHGGFPAQDVLIPSYVEQMPSNYLQQRRVEKEQRAIYTGQHQQPSSSRPALAASDSAEPRPGSAHASLSAVRVPSATPDGTSRRIGGANAGAAGNARQRDVREGVERWLETNDSSVDQDVGGARPPTRHGSSNDPSLMYRQYGILRTYGKQSQGLWPFMSLSTASPNGQRVAFERKRTSSGASGSSPMRPMPQPVVWTPPRQSAW</sequence>
<feature type="compositionally biased region" description="Polar residues" evidence="1">
    <location>
        <begin position="251"/>
        <end position="260"/>
    </location>
</feature>
<dbReference type="EMBL" id="BNCO01000003">
    <property type="protein sequence ID" value="GIL46439.1"/>
    <property type="molecule type" value="Genomic_DNA"/>
</dbReference>
<feature type="compositionally biased region" description="Basic and acidic residues" evidence="1">
    <location>
        <begin position="309"/>
        <end position="322"/>
    </location>
</feature>
<gene>
    <name evidence="2" type="ORF">Vafri_3438</name>
</gene>
<feature type="region of interest" description="Disordered" evidence="1">
    <location>
        <begin position="1"/>
        <end position="161"/>
    </location>
</feature>
<accession>A0A8J4ATF8</accession>
<dbReference type="Proteomes" id="UP000747399">
    <property type="component" value="Unassembled WGS sequence"/>
</dbReference>
<evidence type="ECO:0000313" key="2">
    <source>
        <dbReference type="EMBL" id="GIL46439.1"/>
    </source>
</evidence>
<feature type="compositionally biased region" description="Basic and acidic residues" evidence="1">
    <location>
        <begin position="100"/>
        <end position="109"/>
    </location>
</feature>
<feature type="region of interest" description="Disordered" evidence="1">
    <location>
        <begin position="248"/>
        <end position="348"/>
    </location>
</feature>
<proteinExistence type="predicted"/>
<protein>
    <submittedName>
        <fullName evidence="2">Uncharacterized protein</fullName>
    </submittedName>
</protein>
<name>A0A8J4ATF8_9CHLO</name>
<reference evidence="2" key="1">
    <citation type="journal article" date="2021" name="Proc. Natl. Acad. Sci. U.S.A.">
        <title>Three genomes in the algal genus Volvox reveal the fate of a haploid sex-determining region after a transition to homothallism.</title>
        <authorList>
            <person name="Yamamoto K."/>
            <person name="Hamaji T."/>
            <person name="Kawai-Toyooka H."/>
            <person name="Matsuzaki R."/>
            <person name="Takahashi F."/>
            <person name="Nishimura Y."/>
            <person name="Kawachi M."/>
            <person name="Noguchi H."/>
            <person name="Minakuchi Y."/>
            <person name="Umen J.G."/>
            <person name="Toyoda A."/>
            <person name="Nozaki H."/>
        </authorList>
    </citation>
    <scope>NUCLEOTIDE SEQUENCE</scope>
    <source>
        <strain evidence="2">NIES-3780</strain>
    </source>
</reference>